<protein>
    <submittedName>
        <fullName evidence="2">Uncharacterized protein</fullName>
    </submittedName>
</protein>
<organism evidence="2">
    <name type="scientific">Xenopus laevis</name>
    <name type="common">African clawed frog</name>
    <dbReference type="NCBI Taxonomy" id="8355"/>
    <lineage>
        <taxon>Eukaryota</taxon>
        <taxon>Metazoa</taxon>
        <taxon>Chordata</taxon>
        <taxon>Craniata</taxon>
        <taxon>Vertebrata</taxon>
        <taxon>Euteleostomi</taxon>
        <taxon>Amphibia</taxon>
        <taxon>Batrachia</taxon>
        <taxon>Anura</taxon>
        <taxon>Pipoidea</taxon>
        <taxon>Pipidae</taxon>
        <taxon>Xenopodinae</taxon>
        <taxon>Xenopus</taxon>
        <taxon>Xenopus</taxon>
    </lineage>
</organism>
<reference evidence="2" key="1">
    <citation type="submission" date="2016-05" db="EMBL/GenBank/DDBJ databases">
        <title>WGS assembly of Xenopus laevis.</title>
        <authorList>
            <person name="Session A."/>
            <person name="Uno Y."/>
            <person name="Kwon T."/>
            <person name="Chapman J."/>
            <person name="Toyoda A."/>
            <person name="Takahashi S."/>
            <person name="Fukui A."/>
            <person name="Hikosaka A."/>
            <person name="Putnam N."/>
            <person name="Stites J."/>
            <person name="Van Heeringen S."/>
            <person name="Quigley I."/>
            <person name="Heinz S."/>
            <person name="Hellsten U."/>
            <person name="Lyons J."/>
            <person name="Suzuki A."/>
            <person name="Kondo M."/>
            <person name="Ogino H."/>
            <person name="Ochi H."/>
            <person name="Bogdanovic O."/>
            <person name="Lister R."/>
            <person name="Georgiou G."/>
            <person name="Paranjpe S."/>
            <person name="Van Kruijsbergen I."/>
            <person name="Mozaffari S."/>
            <person name="Shu S."/>
            <person name="Schmutz J."/>
            <person name="Jenkins J."/>
            <person name="Grimwood J."/>
            <person name="Carlson J."/>
            <person name="Mitros T."/>
            <person name="Simakov O."/>
            <person name="Heald R."/>
            <person name="Miller K."/>
            <person name="Haudenschild C."/>
            <person name="Kuroki Y."/>
            <person name="Tanaka T."/>
            <person name="Michiue T."/>
            <person name="Watanabe M."/>
            <person name="Kinoshita T."/>
            <person name="Ohta Y."/>
            <person name="Mawaribuchi S."/>
            <person name="Suzuki Y."/>
            <person name="Haramoto Y."/>
            <person name="Yamamoto T."/>
            <person name="Takagi C."/>
            <person name="Kitzman J."/>
            <person name="Shendure J."/>
            <person name="Nakayama T."/>
            <person name="Izutsu Y."/>
            <person name="Robert J."/>
            <person name="Dichmann D."/>
            <person name="Flajnik M."/>
            <person name="Houston D."/>
            <person name="Marcotte E."/>
            <person name="Wallingford J."/>
            <person name="Ito Y."/>
            <person name="Asashima M."/>
            <person name="Ueno N."/>
            <person name="Matsuda Y."/>
            <person name="Jan Veenstra G."/>
            <person name="Fujiyama A."/>
            <person name="Harland R."/>
            <person name="Taira M."/>
            <person name="Rokhsar D.S."/>
        </authorList>
    </citation>
    <scope>NUCLEOTIDE SEQUENCE</scope>
    <source>
        <strain evidence="2">J</strain>
        <tissue evidence="2">Blood</tissue>
    </source>
</reference>
<dbReference type="EMBL" id="KV468766">
    <property type="protein sequence ID" value="OCT55920.1"/>
    <property type="molecule type" value="Genomic_DNA"/>
</dbReference>
<gene>
    <name evidence="2" type="ORF">XELAEV_18000426mg</name>
</gene>
<dbReference type="Proteomes" id="UP000694892">
    <property type="component" value="Unassembled WGS sequence"/>
</dbReference>
<dbReference type="AlphaFoldDB" id="A0A974BPL3"/>
<sequence>MEFFSDDNKWASLAKSVFSGSDASTSKGSLTISHLMVKSKNLLRRRLNIFWNIICLEEYMTRGIIPRGLRVQLFPSFEETPQSFKLQWEEVLSECSHKLMSLLKQYNIEELESIKAQQKQLCDQLKEYESNDEFRRLDDNLKSFMDNLNAEIMQVKKRKFERDILDYENKHVYQWNKKRFNFKR</sequence>
<proteinExistence type="predicted"/>
<evidence type="ECO:0000313" key="2">
    <source>
        <dbReference type="EMBL" id="OCT55920.1"/>
    </source>
</evidence>
<feature type="coiled-coil region" evidence="1">
    <location>
        <begin position="108"/>
        <end position="170"/>
    </location>
</feature>
<name>A0A974BPL3_XENLA</name>
<accession>A0A974BPL3</accession>
<keyword evidence="1" id="KW-0175">Coiled coil</keyword>
<evidence type="ECO:0000256" key="1">
    <source>
        <dbReference type="SAM" id="Coils"/>
    </source>
</evidence>